<reference evidence="2" key="2">
    <citation type="submission" date="2020-11" db="EMBL/GenBank/DDBJ databases">
        <authorList>
            <person name="McCartney M.A."/>
            <person name="Auch B."/>
            <person name="Kono T."/>
            <person name="Mallez S."/>
            <person name="Becker A."/>
            <person name="Gohl D.M."/>
            <person name="Silverstein K.A.T."/>
            <person name="Koren S."/>
            <person name="Bechman K.B."/>
            <person name="Herman A."/>
            <person name="Abrahante J.E."/>
            <person name="Garbe J."/>
        </authorList>
    </citation>
    <scope>NUCLEOTIDE SEQUENCE</scope>
    <source>
        <strain evidence="2">Duluth1</strain>
        <tissue evidence="2">Whole animal</tissue>
    </source>
</reference>
<evidence type="ECO:0000313" key="3">
    <source>
        <dbReference type="Proteomes" id="UP000828390"/>
    </source>
</evidence>
<protein>
    <submittedName>
        <fullName evidence="2">Uncharacterized protein</fullName>
    </submittedName>
</protein>
<accession>A0A9D4EMH4</accession>
<comment type="caution">
    <text evidence="2">The sequence shown here is derived from an EMBL/GenBank/DDBJ whole genome shotgun (WGS) entry which is preliminary data.</text>
</comment>
<keyword evidence="3" id="KW-1185">Reference proteome</keyword>
<proteinExistence type="predicted"/>
<dbReference type="EMBL" id="JAIWYP010000008">
    <property type="protein sequence ID" value="KAH3783384.1"/>
    <property type="molecule type" value="Genomic_DNA"/>
</dbReference>
<sequence>MESEETSCPGSRTSSPAEKCVWSSTGRNHTKFQWDPDFLKGQCLDRCYFCVT</sequence>
<name>A0A9D4EMH4_DREPO</name>
<evidence type="ECO:0000313" key="2">
    <source>
        <dbReference type="EMBL" id="KAH3783384.1"/>
    </source>
</evidence>
<evidence type="ECO:0000256" key="1">
    <source>
        <dbReference type="SAM" id="MobiDB-lite"/>
    </source>
</evidence>
<reference evidence="2" key="1">
    <citation type="journal article" date="2019" name="bioRxiv">
        <title>The Genome of the Zebra Mussel, Dreissena polymorpha: A Resource for Invasive Species Research.</title>
        <authorList>
            <person name="McCartney M.A."/>
            <person name="Auch B."/>
            <person name="Kono T."/>
            <person name="Mallez S."/>
            <person name="Zhang Y."/>
            <person name="Obille A."/>
            <person name="Becker A."/>
            <person name="Abrahante J.E."/>
            <person name="Garbe J."/>
            <person name="Badalamenti J.P."/>
            <person name="Herman A."/>
            <person name="Mangelson H."/>
            <person name="Liachko I."/>
            <person name="Sullivan S."/>
            <person name="Sone E.D."/>
            <person name="Koren S."/>
            <person name="Silverstein K.A.T."/>
            <person name="Beckman K.B."/>
            <person name="Gohl D.M."/>
        </authorList>
    </citation>
    <scope>NUCLEOTIDE SEQUENCE</scope>
    <source>
        <strain evidence="2">Duluth1</strain>
        <tissue evidence="2">Whole animal</tissue>
    </source>
</reference>
<feature type="region of interest" description="Disordered" evidence="1">
    <location>
        <begin position="1"/>
        <end position="20"/>
    </location>
</feature>
<organism evidence="2 3">
    <name type="scientific">Dreissena polymorpha</name>
    <name type="common">Zebra mussel</name>
    <name type="synonym">Mytilus polymorpha</name>
    <dbReference type="NCBI Taxonomy" id="45954"/>
    <lineage>
        <taxon>Eukaryota</taxon>
        <taxon>Metazoa</taxon>
        <taxon>Spiralia</taxon>
        <taxon>Lophotrochozoa</taxon>
        <taxon>Mollusca</taxon>
        <taxon>Bivalvia</taxon>
        <taxon>Autobranchia</taxon>
        <taxon>Heteroconchia</taxon>
        <taxon>Euheterodonta</taxon>
        <taxon>Imparidentia</taxon>
        <taxon>Neoheterodontei</taxon>
        <taxon>Myida</taxon>
        <taxon>Dreissenoidea</taxon>
        <taxon>Dreissenidae</taxon>
        <taxon>Dreissena</taxon>
    </lineage>
</organism>
<dbReference type="AlphaFoldDB" id="A0A9D4EMH4"/>
<dbReference type="Proteomes" id="UP000828390">
    <property type="component" value="Unassembled WGS sequence"/>
</dbReference>
<gene>
    <name evidence="2" type="ORF">DPMN_161321</name>
</gene>